<reference evidence="2" key="1">
    <citation type="submission" date="2022-01" db="UniProtKB">
        <authorList>
            <consortium name="EnsemblMetazoa"/>
        </authorList>
    </citation>
    <scope>IDENTIFICATION</scope>
</reference>
<dbReference type="GO" id="GO:0042765">
    <property type="term" value="C:GPI-anchor transamidase complex"/>
    <property type="evidence" value="ECO:0007669"/>
    <property type="project" value="InterPro"/>
</dbReference>
<feature type="transmembrane region" description="Helical" evidence="1">
    <location>
        <begin position="504"/>
        <end position="521"/>
    </location>
</feature>
<dbReference type="KEGG" id="clec:106662151"/>
<proteinExistence type="predicted"/>
<dbReference type="InterPro" id="IPR007246">
    <property type="entry name" value="Gaa1"/>
</dbReference>
<accession>A0A8I6R9F1</accession>
<evidence type="ECO:0000256" key="1">
    <source>
        <dbReference type="SAM" id="Phobius"/>
    </source>
</evidence>
<dbReference type="GeneID" id="106662151"/>
<dbReference type="SUPFAM" id="SSF53187">
    <property type="entry name" value="Zn-dependent exopeptidases"/>
    <property type="match status" value="1"/>
</dbReference>
<evidence type="ECO:0000313" key="3">
    <source>
        <dbReference type="Proteomes" id="UP000494040"/>
    </source>
</evidence>
<dbReference type="OMA" id="RESEWNI"/>
<feature type="transmembrane region" description="Helical" evidence="1">
    <location>
        <begin position="416"/>
        <end position="440"/>
    </location>
</feature>
<dbReference type="OrthoDB" id="445301at2759"/>
<dbReference type="Pfam" id="PF04114">
    <property type="entry name" value="Gaa1"/>
    <property type="match status" value="1"/>
</dbReference>
<keyword evidence="1" id="KW-0812">Transmembrane</keyword>
<feature type="transmembrane region" description="Helical" evidence="1">
    <location>
        <begin position="562"/>
        <end position="581"/>
    </location>
</feature>
<feature type="transmembrane region" description="Helical" evidence="1">
    <location>
        <begin position="452"/>
        <end position="475"/>
    </location>
</feature>
<dbReference type="PANTHER" id="PTHR13304">
    <property type="entry name" value="GLYCOSYLPHOSPHATIDYLINOSITOL ANCHOR ATTACHMENT 1 PROTEIN"/>
    <property type="match status" value="1"/>
</dbReference>
<dbReference type="AlphaFoldDB" id="A0A8I6R9F1"/>
<evidence type="ECO:0000313" key="2">
    <source>
        <dbReference type="EnsemblMetazoa" id="XP_014241474.1"/>
    </source>
</evidence>
<keyword evidence="3" id="KW-1185">Reference proteome</keyword>
<dbReference type="GO" id="GO:0016255">
    <property type="term" value="P:attachment of GPI anchor to protein"/>
    <property type="evidence" value="ECO:0007669"/>
    <property type="project" value="TreeGrafter"/>
</dbReference>
<keyword evidence="1" id="KW-0472">Membrane</keyword>
<dbReference type="CTD" id="31517"/>
<dbReference type="Proteomes" id="UP000494040">
    <property type="component" value="Unassembled WGS sequence"/>
</dbReference>
<dbReference type="EnsemblMetazoa" id="XM_014385988.2">
    <property type="protein sequence ID" value="XP_014241474.1"/>
    <property type="gene ID" value="LOC106662151"/>
</dbReference>
<feature type="transmembrane region" description="Helical" evidence="1">
    <location>
        <begin position="527"/>
        <end position="550"/>
    </location>
</feature>
<name>A0A8I6R9F1_CIMLE</name>
<dbReference type="PIRSF" id="PIRSF036762">
    <property type="entry name" value="GAA1"/>
    <property type="match status" value="1"/>
</dbReference>
<organism evidence="2 3">
    <name type="scientific">Cimex lectularius</name>
    <name type="common">Bed bug</name>
    <name type="synonym">Acanthia lectularia</name>
    <dbReference type="NCBI Taxonomy" id="79782"/>
    <lineage>
        <taxon>Eukaryota</taxon>
        <taxon>Metazoa</taxon>
        <taxon>Ecdysozoa</taxon>
        <taxon>Arthropoda</taxon>
        <taxon>Hexapoda</taxon>
        <taxon>Insecta</taxon>
        <taxon>Pterygota</taxon>
        <taxon>Neoptera</taxon>
        <taxon>Paraneoptera</taxon>
        <taxon>Hemiptera</taxon>
        <taxon>Heteroptera</taxon>
        <taxon>Panheteroptera</taxon>
        <taxon>Cimicomorpha</taxon>
        <taxon>Cimicidae</taxon>
        <taxon>Cimex</taxon>
    </lineage>
</organism>
<sequence length="616" mass="67684">MGLLTDPSGLRGRPFQFLVKNHGGICAFLYLLSVVWYCLLAHDQINAGTYLSENALLPGLVALDSDVSRDVVHYVELLEAVLDREPDTLPTSWIRGTFTQMGIESYVHNFTLKHPLNRGLSYEGKNVYGIIRGGGSSNEAIVLSVPFRGKDSPYPSTKVSIALLLAIAHYFRKQKYWAKDIILLITQHELLGTQAWLEAYHGTSCGTKGVLEAGELEARGGSIQAALNLEIHSSRIERLEVKLLGLNGQLPNLDLVNLVHRICAKERVKHSFAGREKLHSLSPKEQWLYSLGTMTTMVLGQATGVPDGNHGLFHRFGIEAVTVESEEKVGAGHGVPMRSVGRVVEGVFRSINNLLERFHQSYFFYILADTDKFISIALYIVCIGAQAAPLLIKAFADQVSLRSLSDQKSPDYSYNVGGVFLAILYCFVLGLMAFHVPVFFSDLLRGIFSTRAAVLTGFVVLSVFGILTIEIFGHLSTPKEWSLLKISALIHAATMLLAVSMSNFSLAFVNGVLIVPMVLLVCSGSSTWWRAVICLLFHPLAIASFFTGLSQLRQTGELEIKALPSALSEAVALAALDSLVYGSATLIHAAFAYTPLWHMCFIISRAKQIQIKTKKE</sequence>
<evidence type="ECO:0008006" key="4">
    <source>
        <dbReference type="Google" id="ProtNLM"/>
    </source>
</evidence>
<keyword evidence="1" id="KW-1133">Transmembrane helix</keyword>
<protein>
    <recommendedName>
        <fullName evidence="4">Glycosylphosphatidylinositol anchor attachment 1 protein</fullName>
    </recommendedName>
</protein>
<dbReference type="RefSeq" id="XP_014241474.1">
    <property type="nucleotide sequence ID" value="XM_014385988.2"/>
</dbReference>
<dbReference type="PANTHER" id="PTHR13304:SF0">
    <property type="entry name" value="GLYCOSYLPHOSPHATIDYLINOSITOL ANCHOR ATTACHMENT 1 PROTEIN"/>
    <property type="match status" value="1"/>
</dbReference>
<dbReference type="Gene3D" id="3.40.630.10">
    <property type="entry name" value="Zn peptidases"/>
    <property type="match status" value="1"/>
</dbReference>
<feature type="transmembrane region" description="Helical" evidence="1">
    <location>
        <begin position="376"/>
        <end position="396"/>
    </location>
</feature>